<dbReference type="GO" id="GO:0005737">
    <property type="term" value="C:cytoplasm"/>
    <property type="evidence" value="ECO:0007669"/>
    <property type="project" value="TreeGrafter"/>
</dbReference>
<evidence type="ECO:0000256" key="2">
    <source>
        <dbReference type="ARBA" id="ARBA00022737"/>
    </source>
</evidence>
<protein>
    <recommendedName>
        <fullName evidence="3">Galectin</fullName>
    </recommendedName>
</protein>
<keyword evidence="2" id="KW-0677">Repeat</keyword>
<dbReference type="Pfam" id="PF00337">
    <property type="entry name" value="Gal-bind_lectin"/>
    <property type="match status" value="2"/>
</dbReference>
<evidence type="ECO:0000256" key="1">
    <source>
        <dbReference type="ARBA" id="ARBA00022734"/>
    </source>
</evidence>
<dbReference type="SMART" id="SM00276">
    <property type="entry name" value="GLECT"/>
    <property type="match status" value="2"/>
</dbReference>
<feature type="domain" description="Galectin" evidence="4">
    <location>
        <begin position="17"/>
        <end position="150"/>
    </location>
</feature>
<accession>A0AAV6RT31</accession>
<dbReference type="PANTHER" id="PTHR11346">
    <property type="entry name" value="GALECTIN"/>
    <property type="match status" value="1"/>
</dbReference>
<organism evidence="5 6">
    <name type="scientific">Solea senegalensis</name>
    <name type="common">Senegalese sole</name>
    <dbReference type="NCBI Taxonomy" id="28829"/>
    <lineage>
        <taxon>Eukaryota</taxon>
        <taxon>Metazoa</taxon>
        <taxon>Chordata</taxon>
        <taxon>Craniata</taxon>
        <taxon>Vertebrata</taxon>
        <taxon>Euteleostomi</taxon>
        <taxon>Actinopterygii</taxon>
        <taxon>Neopterygii</taxon>
        <taxon>Teleostei</taxon>
        <taxon>Neoteleostei</taxon>
        <taxon>Acanthomorphata</taxon>
        <taxon>Carangaria</taxon>
        <taxon>Pleuronectiformes</taxon>
        <taxon>Pleuronectoidei</taxon>
        <taxon>Soleidae</taxon>
        <taxon>Solea</taxon>
    </lineage>
</organism>
<name>A0AAV6RT31_SOLSE</name>
<proteinExistence type="predicted"/>
<gene>
    <name evidence="5" type="ORF">JOB18_002483</name>
</gene>
<dbReference type="InterPro" id="IPR044156">
    <property type="entry name" value="Galectin-like"/>
</dbReference>
<dbReference type="PROSITE" id="PS51304">
    <property type="entry name" value="GALECTIN"/>
    <property type="match status" value="2"/>
</dbReference>
<dbReference type="CDD" id="cd00070">
    <property type="entry name" value="GLECT"/>
    <property type="match status" value="2"/>
</dbReference>
<dbReference type="Proteomes" id="UP000693946">
    <property type="component" value="Linkage Group LG17"/>
</dbReference>
<evidence type="ECO:0000313" key="6">
    <source>
        <dbReference type="Proteomes" id="UP000693946"/>
    </source>
</evidence>
<evidence type="ECO:0000313" key="5">
    <source>
        <dbReference type="EMBL" id="KAG7508079.1"/>
    </source>
</evidence>
<keyword evidence="1 3" id="KW-0430">Lectin</keyword>
<evidence type="ECO:0000256" key="3">
    <source>
        <dbReference type="RuleBase" id="RU102079"/>
    </source>
</evidence>
<dbReference type="SMART" id="SM00908">
    <property type="entry name" value="Gal-bind_lectin"/>
    <property type="match status" value="2"/>
</dbReference>
<reference evidence="5 6" key="1">
    <citation type="journal article" date="2021" name="Sci. Rep.">
        <title>Chromosome anchoring in Senegalese sole (Solea senegalensis) reveals sex-associated markers and genome rearrangements in flatfish.</title>
        <authorList>
            <person name="Guerrero-Cozar I."/>
            <person name="Gomez-Garrido J."/>
            <person name="Berbel C."/>
            <person name="Martinez-Blanch J.F."/>
            <person name="Alioto T."/>
            <person name="Claros M.G."/>
            <person name="Gagnaire P.A."/>
            <person name="Manchado M."/>
        </authorList>
    </citation>
    <scope>NUCLEOTIDE SEQUENCE [LARGE SCALE GENOMIC DNA]</scope>
    <source>
        <strain evidence="5">Sse05_10M</strain>
    </source>
</reference>
<feature type="domain" description="Galectin" evidence="4">
    <location>
        <begin position="186"/>
        <end position="316"/>
    </location>
</feature>
<dbReference type="AlphaFoldDB" id="A0AAV6RT31"/>
<comment type="caution">
    <text evidence="5">The sequence shown here is derived from an EMBL/GenBank/DDBJ whole genome shotgun (WGS) entry which is preliminary data.</text>
</comment>
<evidence type="ECO:0000259" key="4">
    <source>
        <dbReference type="PROSITE" id="PS51304"/>
    </source>
</evidence>
<dbReference type="InterPro" id="IPR001079">
    <property type="entry name" value="Galectin_CRD"/>
</dbReference>
<sequence>MFVSSSRQTFLKPVIPFAGTILGGLCPGEMVLIQGSVPSDSDRFQVDFTCGSSMKPRADVAFHFNPRFRRSPCVVCNTLQKERWGREEILRQAPFTAGEAFELVVLVLRDEFKVAVNGAHLLQYKHRVALERIDTLCISGKVSVGAVGVVPPASISPAASPTNQDSERKRVLHAIISLSGNLLVPFTGNLSDGLKVGRSISIKAETNENARSFCVNLRPSDGGDIVLHLNPRLTVSAFIRNSFLRESWGIEEKTLDSFPFTAGQYFEMIVRCDSHFFRVAVNGTHLLDYKHRVQDLDRITVVEVQGDVRLLDVKIF</sequence>
<keyword evidence="6" id="KW-1185">Reference proteome</keyword>
<dbReference type="GO" id="GO:0030246">
    <property type="term" value="F:carbohydrate binding"/>
    <property type="evidence" value="ECO:0007669"/>
    <property type="project" value="UniProtKB-UniRule"/>
</dbReference>
<dbReference type="FunFam" id="2.60.120.200:FF:000124">
    <property type="entry name" value="Galectin-4"/>
    <property type="match status" value="2"/>
</dbReference>
<dbReference type="PANTHER" id="PTHR11346:SF111">
    <property type="entry name" value="GALECTIN-12"/>
    <property type="match status" value="1"/>
</dbReference>
<dbReference type="EMBL" id="JAGKHQ010000009">
    <property type="protein sequence ID" value="KAG7508079.1"/>
    <property type="molecule type" value="Genomic_DNA"/>
</dbReference>